<organism evidence="1 2">
    <name type="scientific">Aquabacter spiritensis</name>
    <dbReference type="NCBI Taxonomy" id="933073"/>
    <lineage>
        <taxon>Bacteria</taxon>
        <taxon>Pseudomonadati</taxon>
        <taxon>Pseudomonadota</taxon>
        <taxon>Alphaproteobacteria</taxon>
        <taxon>Hyphomicrobiales</taxon>
        <taxon>Xanthobacteraceae</taxon>
        <taxon>Aquabacter</taxon>
    </lineage>
</organism>
<dbReference type="AlphaFoldDB" id="A0A4R3LSU6"/>
<dbReference type="OrthoDB" id="9937523at2"/>
<dbReference type="Proteomes" id="UP000294664">
    <property type="component" value="Unassembled WGS sequence"/>
</dbReference>
<evidence type="ECO:0000313" key="1">
    <source>
        <dbReference type="EMBL" id="TCT02609.1"/>
    </source>
</evidence>
<dbReference type="EMBL" id="SMAI01000012">
    <property type="protein sequence ID" value="TCT02609.1"/>
    <property type="molecule type" value="Genomic_DNA"/>
</dbReference>
<evidence type="ECO:0000313" key="2">
    <source>
        <dbReference type="Proteomes" id="UP000294664"/>
    </source>
</evidence>
<gene>
    <name evidence="1" type="ORF">EDC64_11242</name>
</gene>
<reference evidence="1 2" key="1">
    <citation type="submission" date="2019-03" db="EMBL/GenBank/DDBJ databases">
        <title>Genomic Encyclopedia of Type Strains, Phase IV (KMG-IV): sequencing the most valuable type-strain genomes for metagenomic binning, comparative biology and taxonomic classification.</title>
        <authorList>
            <person name="Goeker M."/>
        </authorList>
    </citation>
    <scope>NUCLEOTIDE SEQUENCE [LARGE SCALE GENOMIC DNA]</scope>
    <source>
        <strain evidence="1 2">DSM 9035</strain>
    </source>
</reference>
<protein>
    <submittedName>
        <fullName evidence="1">Uncharacterized protein</fullName>
    </submittedName>
</protein>
<accession>A0A4R3LSU6</accession>
<proteinExistence type="predicted"/>
<sequence>MGGIGQGEAGKSVAGSPMAGGSATRIVRLAIAAGCALLLAGCAGEGIFGMFGPKEPEVPQAPAGQYPTFIPAAAPSRPPVLDAAGQAKMEKDLEALGRQTQQKGEAAAAESP</sequence>
<dbReference type="RefSeq" id="WP_132033683.1">
    <property type="nucleotide sequence ID" value="NZ_SMAI01000012.1"/>
</dbReference>
<name>A0A4R3LSU6_9HYPH</name>
<keyword evidence="2" id="KW-1185">Reference proteome</keyword>
<comment type="caution">
    <text evidence="1">The sequence shown here is derived from an EMBL/GenBank/DDBJ whole genome shotgun (WGS) entry which is preliminary data.</text>
</comment>